<comment type="caution">
    <text evidence="6">The sequence shown here is derived from an EMBL/GenBank/DDBJ whole genome shotgun (WGS) entry which is preliminary data.</text>
</comment>
<evidence type="ECO:0000313" key="7">
    <source>
        <dbReference type="Proteomes" id="UP000645217"/>
    </source>
</evidence>
<dbReference type="Proteomes" id="UP000645217">
    <property type="component" value="Unassembled WGS sequence"/>
</dbReference>
<proteinExistence type="predicted"/>
<reference evidence="6" key="1">
    <citation type="journal article" date="2014" name="Int. J. Syst. Evol. Microbiol.">
        <title>Complete genome sequence of Corynebacterium casei LMG S-19264T (=DSM 44701T), isolated from a smear-ripened cheese.</title>
        <authorList>
            <consortium name="US DOE Joint Genome Institute (JGI-PGF)"/>
            <person name="Walter F."/>
            <person name="Albersmeier A."/>
            <person name="Kalinowski J."/>
            <person name="Ruckert C."/>
        </authorList>
    </citation>
    <scope>NUCLEOTIDE SEQUENCE</scope>
    <source>
        <strain evidence="6">JCM 13064</strain>
    </source>
</reference>
<dbReference type="PANTHER" id="PTHR30055:SF234">
    <property type="entry name" value="HTH-TYPE TRANSCRIPTIONAL REGULATOR BETI"/>
    <property type="match status" value="1"/>
</dbReference>
<dbReference type="InterPro" id="IPR009057">
    <property type="entry name" value="Homeodomain-like_sf"/>
</dbReference>
<evidence type="ECO:0000256" key="3">
    <source>
        <dbReference type="ARBA" id="ARBA00023163"/>
    </source>
</evidence>
<accession>A0A917VFQ0</accession>
<dbReference type="InterPro" id="IPR025996">
    <property type="entry name" value="MT1864/Rv1816-like_C"/>
</dbReference>
<evidence type="ECO:0000256" key="4">
    <source>
        <dbReference type="PROSITE-ProRule" id="PRU00335"/>
    </source>
</evidence>
<keyword evidence="1" id="KW-0805">Transcription regulation</keyword>
<evidence type="ECO:0000313" key="6">
    <source>
        <dbReference type="EMBL" id="GGK71636.1"/>
    </source>
</evidence>
<dbReference type="PANTHER" id="PTHR30055">
    <property type="entry name" value="HTH-TYPE TRANSCRIPTIONAL REGULATOR RUTR"/>
    <property type="match status" value="1"/>
</dbReference>
<dbReference type="InterPro" id="IPR050109">
    <property type="entry name" value="HTH-type_TetR-like_transc_reg"/>
</dbReference>
<dbReference type="PROSITE" id="PS50977">
    <property type="entry name" value="HTH_TETR_2"/>
    <property type="match status" value="1"/>
</dbReference>
<dbReference type="Pfam" id="PF00440">
    <property type="entry name" value="TetR_N"/>
    <property type="match status" value="1"/>
</dbReference>
<evidence type="ECO:0000256" key="2">
    <source>
        <dbReference type="ARBA" id="ARBA00023125"/>
    </source>
</evidence>
<dbReference type="InterPro" id="IPR036271">
    <property type="entry name" value="Tet_transcr_reg_TetR-rel_C_sf"/>
</dbReference>
<dbReference type="InterPro" id="IPR001647">
    <property type="entry name" value="HTH_TetR"/>
</dbReference>
<organism evidence="6 7">
    <name type="scientific">Sphaerisporangium melleum</name>
    <dbReference type="NCBI Taxonomy" id="321316"/>
    <lineage>
        <taxon>Bacteria</taxon>
        <taxon>Bacillati</taxon>
        <taxon>Actinomycetota</taxon>
        <taxon>Actinomycetes</taxon>
        <taxon>Streptosporangiales</taxon>
        <taxon>Streptosporangiaceae</taxon>
        <taxon>Sphaerisporangium</taxon>
    </lineage>
</organism>
<feature type="DNA-binding region" description="H-T-H motif" evidence="4">
    <location>
        <begin position="35"/>
        <end position="54"/>
    </location>
</feature>
<dbReference type="Gene3D" id="1.10.357.10">
    <property type="entry name" value="Tetracycline Repressor, domain 2"/>
    <property type="match status" value="1"/>
</dbReference>
<keyword evidence="3" id="KW-0804">Transcription</keyword>
<dbReference type="SUPFAM" id="SSF48498">
    <property type="entry name" value="Tetracyclin repressor-like, C-terminal domain"/>
    <property type="match status" value="1"/>
</dbReference>
<dbReference type="GO" id="GO:0003700">
    <property type="term" value="F:DNA-binding transcription factor activity"/>
    <property type="evidence" value="ECO:0007669"/>
    <property type="project" value="TreeGrafter"/>
</dbReference>
<keyword evidence="7" id="KW-1185">Reference proteome</keyword>
<protein>
    <submittedName>
        <fullName evidence="6">TetR family transcriptional regulator</fullName>
    </submittedName>
</protein>
<keyword evidence="2 4" id="KW-0238">DNA-binding</keyword>
<feature type="domain" description="HTH tetR-type" evidence="5">
    <location>
        <begin position="12"/>
        <end position="72"/>
    </location>
</feature>
<dbReference type="GO" id="GO:0000976">
    <property type="term" value="F:transcription cis-regulatory region binding"/>
    <property type="evidence" value="ECO:0007669"/>
    <property type="project" value="TreeGrafter"/>
</dbReference>
<dbReference type="RefSeq" id="WP_189162024.1">
    <property type="nucleotide sequence ID" value="NZ_BMNT01000005.1"/>
</dbReference>
<sequence length="207" mass="22488">MSTSTRRERERANARSRLIAVASEILEREGVSALTVRRIAGEVEYTAPVVYQHFTGKGALLLALVEAGYERLHAQMASVAGRAVTVDDRVLDTGRAYVAFAGANPHLYQLMNDATVDADDRFRAAEPVTRLVLDLLTGWAAAHRVPMTDPMEIAEVAWGTMHGMASLGQIGTIGFPRAARLADQALRALLLAWRTDGEHGVRDRPAG</sequence>
<dbReference type="EMBL" id="BMNT01000005">
    <property type="protein sequence ID" value="GGK71636.1"/>
    <property type="molecule type" value="Genomic_DNA"/>
</dbReference>
<name>A0A917VFQ0_9ACTN</name>
<dbReference type="SUPFAM" id="SSF46689">
    <property type="entry name" value="Homeodomain-like"/>
    <property type="match status" value="1"/>
</dbReference>
<reference evidence="6" key="2">
    <citation type="submission" date="2020-09" db="EMBL/GenBank/DDBJ databases">
        <authorList>
            <person name="Sun Q."/>
            <person name="Ohkuma M."/>
        </authorList>
    </citation>
    <scope>NUCLEOTIDE SEQUENCE</scope>
    <source>
        <strain evidence="6">JCM 13064</strain>
    </source>
</reference>
<gene>
    <name evidence="6" type="ORF">GCM10007964_13100</name>
</gene>
<evidence type="ECO:0000256" key="1">
    <source>
        <dbReference type="ARBA" id="ARBA00023015"/>
    </source>
</evidence>
<evidence type="ECO:0000259" key="5">
    <source>
        <dbReference type="PROSITE" id="PS50977"/>
    </source>
</evidence>
<dbReference type="Pfam" id="PF13305">
    <property type="entry name" value="TetR_C_33"/>
    <property type="match status" value="1"/>
</dbReference>
<dbReference type="AlphaFoldDB" id="A0A917VFQ0"/>